<dbReference type="InterPro" id="IPR003595">
    <property type="entry name" value="Tyr_Pase_cat"/>
</dbReference>
<evidence type="ECO:0000256" key="2">
    <source>
        <dbReference type="ARBA" id="ARBA00013081"/>
    </source>
</evidence>
<keyword evidence="11" id="KW-1185">Reference proteome</keyword>
<dbReference type="Proteomes" id="UP001165065">
    <property type="component" value="Unassembled WGS sequence"/>
</dbReference>
<evidence type="ECO:0000256" key="5">
    <source>
        <dbReference type="ARBA" id="ARBA00047761"/>
    </source>
</evidence>
<evidence type="ECO:0000259" key="8">
    <source>
        <dbReference type="PROSITE" id="PS50054"/>
    </source>
</evidence>
<organism evidence="10 11">
    <name type="scientific">Triparma columacea</name>
    <dbReference type="NCBI Taxonomy" id="722753"/>
    <lineage>
        <taxon>Eukaryota</taxon>
        <taxon>Sar</taxon>
        <taxon>Stramenopiles</taxon>
        <taxon>Ochrophyta</taxon>
        <taxon>Bolidophyceae</taxon>
        <taxon>Parmales</taxon>
        <taxon>Triparmaceae</taxon>
        <taxon>Triparma</taxon>
    </lineage>
</organism>
<dbReference type="GO" id="GO:0043409">
    <property type="term" value="P:negative regulation of MAPK cascade"/>
    <property type="evidence" value="ECO:0007669"/>
    <property type="project" value="TreeGrafter"/>
</dbReference>
<dbReference type="InterPro" id="IPR020422">
    <property type="entry name" value="TYR_PHOSPHATASE_DUAL_dom"/>
</dbReference>
<dbReference type="InterPro" id="IPR029021">
    <property type="entry name" value="Prot-tyrosine_phosphatase-like"/>
</dbReference>
<comment type="caution">
    <text evidence="10">The sequence shown here is derived from an EMBL/GenBank/DDBJ whole genome shotgun (WGS) entry which is preliminary data.</text>
</comment>
<dbReference type="PANTHER" id="PTHR45682:SF1">
    <property type="entry name" value="DUAL SPECIFICITY PROTEIN PHOSPHATASE 3"/>
    <property type="match status" value="1"/>
</dbReference>
<dbReference type="PROSITE" id="PS50054">
    <property type="entry name" value="TYR_PHOSPHATASE_DUAL"/>
    <property type="match status" value="1"/>
</dbReference>
<evidence type="ECO:0000259" key="9">
    <source>
        <dbReference type="PROSITE" id="PS50056"/>
    </source>
</evidence>
<gene>
    <name evidence="10" type="ORF">TrCOL_g9908</name>
</gene>
<keyword evidence="4" id="KW-0904">Protein phosphatase</keyword>
<dbReference type="AlphaFoldDB" id="A0A9W7G5H6"/>
<dbReference type="GO" id="GO:0005737">
    <property type="term" value="C:cytoplasm"/>
    <property type="evidence" value="ECO:0007669"/>
    <property type="project" value="TreeGrafter"/>
</dbReference>
<dbReference type="InterPro" id="IPR016130">
    <property type="entry name" value="Tyr_Pase_AS"/>
</dbReference>
<dbReference type="GO" id="GO:0033549">
    <property type="term" value="F:MAP kinase phosphatase activity"/>
    <property type="evidence" value="ECO:0007669"/>
    <property type="project" value="TreeGrafter"/>
</dbReference>
<dbReference type="InterPro" id="IPR020405">
    <property type="entry name" value="Atypical_DUSP_subfamA"/>
</dbReference>
<sequence>MHDPAEDEEDYPMLPIHFERFKKFVEDAVESNADAKVLVHCVSGLNRSGVLVAAYLMVHSQQNVLETVKRLRLLRGNHAICNEGFQRQLVELARDEGLLGPTPILHAPFKAKKKKPLPRSALEQLS</sequence>
<dbReference type="CDD" id="cd14498">
    <property type="entry name" value="DSP"/>
    <property type="match status" value="1"/>
</dbReference>
<dbReference type="GO" id="GO:0008138">
    <property type="term" value="F:protein tyrosine/serine/threonine phosphatase activity"/>
    <property type="evidence" value="ECO:0007669"/>
    <property type="project" value="InterPro"/>
</dbReference>
<proteinExistence type="inferred from homology"/>
<name>A0A9W7G5H6_9STRA</name>
<dbReference type="SMART" id="SM00404">
    <property type="entry name" value="PTPc_motif"/>
    <property type="match status" value="1"/>
</dbReference>
<comment type="catalytic activity">
    <reaction evidence="5">
        <text>O-phospho-L-seryl-[protein] + H2O = L-seryl-[protein] + phosphate</text>
        <dbReference type="Rhea" id="RHEA:20629"/>
        <dbReference type="Rhea" id="RHEA-COMP:9863"/>
        <dbReference type="Rhea" id="RHEA-COMP:11604"/>
        <dbReference type="ChEBI" id="CHEBI:15377"/>
        <dbReference type="ChEBI" id="CHEBI:29999"/>
        <dbReference type="ChEBI" id="CHEBI:43474"/>
        <dbReference type="ChEBI" id="CHEBI:83421"/>
        <dbReference type="EC" id="3.1.3.16"/>
    </reaction>
</comment>
<feature type="domain" description="Tyrosine specific protein phosphatases" evidence="9">
    <location>
        <begin position="19"/>
        <end position="86"/>
    </location>
</feature>
<evidence type="ECO:0000256" key="1">
    <source>
        <dbReference type="ARBA" id="ARBA00008601"/>
    </source>
</evidence>
<dbReference type="InterPro" id="IPR000340">
    <property type="entry name" value="Dual-sp_phosphatase_cat-dom"/>
</dbReference>
<comment type="catalytic activity">
    <reaction evidence="6">
        <text>O-phospho-L-threonyl-[protein] + H2O = L-threonyl-[protein] + phosphate</text>
        <dbReference type="Rhea" id="RHEA:47004"/>
        <dbReference type="Rhea" id="RHEA-COMP:11060"/>
        <dbReference type="Rhea" id="RHEA-COMP:11605"/>
        <dbReference type="ChEBI" id="CHEBI:15377"/>
        <dbReference type="ChEBI" id="CHEBI:30013"/>
        <dbReference type="ChEBI" id="CHEBI:43474"/>
        <dbReference type="ChEBI" id="CHEBI:61977"/>
        <dbReference type="EC" id="3.1.3.16"/>
    </reaction>
</comment>
<dbReference type="InterPro" id="IPR000387">
    <property type="entry name" value="Tyr_Pase_dom"/>
</dbReference>
<evidence type="ECO:0000256" key="7">
    <source>
        <dbReference type="PIRSR" id="PIRSR620405-1"/>
    </source>
</evidence>
<evidence type="ECO:0000256" key="4">
    <source>
        <dbReference type="ARBA" id="ARBA00022912"/>
    </source>
</evidence>
<dbReference type="Pfam" id="PF00782">
    <property type="entry name" value="DSPc"/>
    <property type="match status" value="1"/>
</dbReference>
<evidence type="ECO:0000313" key="11">
    <source>
        <dbReference type="Proteomes" id="UP001165065"/>
    </source>
</evidence>
<dbReference type="Gene3D" id="3.90.190.10">
    <property type="entry name" value="Protein tyrosine phosphatase superfamily"/>
    <property type="match status" value="1"/>
</dbReference>
<dbReference type="PROSITE" id="PS00383">
    <property type="entry name" value="TYR_PHOSPHATASE_1"/>
    <property type="match status" value="1"/>
</dbReference>
<dbReference type="GO" id="GO:0004722">
    <property type="term" value="F:protein serine/threonine phosphatase activity"/>
    <property type="evidence" value="ECO:0007669"/>
    <property type="project" value="UniProtKB-EC"/>
</dbReference>
<dbReference type="SUPFAM" id="SSF52799">
    <property type="entry name" value="(Phosphotyrosine protein) phosphatases II"/>
    <property type="match status" value="1"/>
</dbReference>
<feature type="domain" description="Tyrosine-protein phosphatase" evidence="8">
    <location>
        <begin position="1"/>
        <end position="98"/>
    </location>
</feature>
<protein>
    <recommendedName>
        <fullName evidence="2">protein-serine/threonine phosphatase</fullName>
        <ecNumber evidence="2">3.1.3.16</ecNumber>
    </recommendedName>
</protein>
<feature type="active site" description="Phosphocysteine intermediate" evidence="7">
    <location>
        <position position="41"/>
    </location>
</feature>
<evidence type="ECO:0000256" key="3">
    <source>
        <dbReference type="ARBA" id="ARBA00022801"/>
    </source>
</evidence>
<accession>A0A9W7G5H6</accession>
<dbReference type="OrthoDB" id="204730at2759"/>
<keyword evidence="3" id="KW-0378">Hydrolase</keyword>
<evidence type="ECO:0000313" key="10">
    <source>
        <dbReference type="EMBL" id="GMI32860.1"/>
    </source>
</evidence>
<reference evidence="11" key="1">
    <citation type="journal article" date="2023" name="Commun. Biol.">
        <title>Genome analysis of Parmales, the sister group of diatoms, reveals the evolutionary specialization of diatoms from phago-mixotrophs to photoautotrophs.</title>
        <authorList>
            <person name="Ban H."/>
            <person name="Sato S."/>
            <person name="Yoshikawa S."/>
            <person name="Yamada K."/>
            <person name="Nakamura Y."/>
            <person name="Ichinomiya M."/>
            <person name="Sato N."/>
            <person name="Blanc-Mathieu R."/>
            <person name="Endo H."/>
            <person name="Kuwata A."/>
            <person name="Ogata H."/>
        </authorList>
    </citation>
    <scope>NUCLEOTIDE SEQUENCE [LARGE SCALE GENOMIC DNA]</scope>
</reference>
<comment type="similarity">
    <text evidence="1">Belongs to the protein-tyrosine phosphatase family. Non-receptor class dual specificity subfamily.</text>
</comment>
<dbReference type="EC" id="3.1.3.16" evidence="2"/>
<dbReference type="EMBL" id="BRYA01000023">
    <property type="protein sequence ID" value="GMI32860.1"/>
    <property type="molecule type" value="Genomic_DNA"/>
</dbReference>
<dbReference type="PROSITE" id="PS50056">
    <property type="entry name" value="TYR_PHOSPHATASE_2"/>
    <property type="match status" value="1"/>
</dbReference>
<evidence type="ECO:0000256" key="6">
    <source>
        <dbReference type="ARBA" id="ARBA00048336"/>
    </source>
</evidence>
<dbReference type="PANTHER" id="PTHR45682">
    <property type="entry name" value="AGAP008228-PA"/>
    <property type="match status" value="1"/>
</dbReference>